<gene>
    <name evidence="1" type="ORF">CYR55_22455</name>
</gene>
<proteinExistence type="predicted"/>
<protein>
    <submittedName>
        <fullName evidence="1">Peptide-binding protein</fullName>
    </submittedName>
</protein>
<accession>A0A2N5DTW1</accession>
<evidence type="ECO:0000313" key="2">
    <source>
        <dbReference type="Proteomes" id="UP000234240"/>
    </source>
</evidence>
<sequence length="144" mass="15995">MTTLNDTLKPDTQYLESVLPVALGSRGEDDFVTDYLKGMSQCLGDEPRYYRSVGPYWPALKTMLVEQGHLPADSEVDQDVAAIYEGDRPALTVVAATLYQRMRLESGLLLSSSHLLPVPDEVDDSPYEYVSYDLTLESKAKKTG</sequence>
<keyword evidence="2" id="KW-1185">Reference proteome</keyword>
<reference evidence="1 2" key="1">
    <citation type="submission" date="2017-12" db="EMBL/GenBank/DDBJ databases">
        <title>Characterization of six clinical isolates of Enterochimera gen. nov., a novel genus of the Yersiniaciae family and the three species Enterochimera arupensis sp. nov., Enterochimera coloradensis sp. nov, and Enterochimera californica sp. nov.</title>
        <authorList>
            <person name="Rossi A."/>
            <person name="Fisher M."/>
        </authorList>
    </citation>
    <scope>NUCLEOTIDE SEQUENCE [LARGE SCALE GENOMIC DNA]</scope>
    <source>
        <strain evidence="2">2015-Iso6</strain>
    </source>
</reference>
<organism evidence="1 2">
    <name type="scientific">Chimaeribacter californicus</name>
    <dbReference type="NCBI Taxonomy" id="2060067"/>
    <lineage>
        <taxon>Bacteria</taxon>
        <taxon>Pseudomonadati</taxon>
        <taxon>Pseudomonadota</taxon>
        <taxon>Gammaproteobacteria</taxon>
        <taxon>Enterobacterales</taxon>
        <taxon>Yersiniaceae</taxon>
        <taxon>Chimaeribacter</taxon>
    </lineage>
</organism>
<comment type="caution">
    <text evidence="1">The sequence shown here is derived from an EMBL/GenBank/DDBJ whole genome shotgun (WGS) entry which is preliminary data.</text>
</comment>
<dbReference type="Proteomes" id="UP000234240">
    <property type="component" value="Unassembled WGS sequence"/>
</dbReference>
<dbReference type="EMBL" id="PJZF01000041">
    <property type="protein sequence ID" value="PLR30106.1"/>
    <property type="molecule type" value="Genomic_DNA"/>
</dbReference>
<dbReference type="OrthoDB" id="6631328at2"/>
<evidence type="ECO:0000313" key="1">
    <source>
        <dbReference type="EMBL" id="PLR30106.1"/>
    </source>
</evidence>
<name>A0A2N5DTW1_9GAMM</name>
<dbReference type="AlphaFoldDB" id="A0A2N5DTW1"/>